<organism evidence="1 2">
    <name type="scientific">Candidatus Thiomargarita nelsonii</name>
    <dbReference type="NCBI Taxonomy" id="1003181"/>
    <lineage>
        <taxon>Bacteria</taxon>
        <taxon>Pseudomonadati</taxon>
        <taxon>Pseudomonadota</taxon>
        <taxon>Gammaproteobacteria</taxon>
        <taxon>Thiotrichales</taxon>
        <taxon>Thiotrichaceae</taxon>
        <taxon>Thiomargarita</taxon>
    </lineage>
</organism>
<proteinExistence type="predicted"/>
<keyword evidence="2" id="KW-1185">Reference proteome</keyword>
<evidence type="ECO:0000313" key="2">
    <source>
        <dbReference type="Proteomes" id="UP000030428"/>
    </source>
</evidence>
<dbReference type="AlphaFoldDB" id="A0A4E0QS32"/>
<dbReference type="Pfam" id="PF11103">
    <property type="entry name" value="DUF2887"/>
    <property type="match status" value="1"/>
</dbReference>
<reference evidence="1 2" key="1">
    <citation type="journal article" date="2016" name="Front. Microbiol.">
        <title>Single-Cell (Meta-)Genomics of a Dimorphic Candidatus Thiomargarita nelsonii Reveals Genomic Plasticity.</title>
        <authorList>
            <person name="Flood B.E."/>
            <person name="Fliss P."/>
            <person name="Jones D.S."/>
            <person name="Dick G.J."/>
            <person name="Jain S."/>
            <person name="Kaster A.K."/>
            <person name="Winkel M."/>
            <person name="Mussmann M."/>
            <person name="Bailey J."/>
        </authorList>
    </citation>
    <scope>NUCLEOTIDE SEQUENCE [LARGE SCALE GENOMIC DNA]</scope>
    <source>
        <strain evidence="1">Hydrate Ridge</strain>
    </source>
</reference>
<accession>A0A4E0QS32</accession>
<dbReference type="InterPro" id="IPR022573">
    <property type="entry name" value="DUF2887"/>
</dbReference>
<dbReference type="Proteomes" id="UP000030428">
    <property type="component" value="Unassembled WGS sequence"/>
</dbReference>
<evidence type="ECO:0000313" key="1">
    <source>
        <dbReference type="EMBL" id="TGO02125.1"/>
    </source>
</evidence>
<name>A0A4E0QS32_9GAMM</name>
<dbReference type="EMBL" id="JSZA02000217">
    <property type="protein sequence ID" value="TGO02125.1"/>
    <property type="molecule type" value="Genomic_DNA"/>
</dbReference>
<sequence>MKVSGSGILKLFGMAAQEAEKYHFHAVDLKGKSVKPDIEGFPTLASEDGRIFLEFQGYSDPFIRHRLMAEVFLGCASEHYKGFIMAGIVYTDEQYKKDAEPLNTFVKKPDSPLNDYLQEIVLTDYTAEQLEAIDPKLVILAPFTLSAETDKTALLAKAHEWQKSVTQIFPTEKRWDALNVLGLFILNRFRQLNYDEVITMLNFDLMDTVAGKQIYDMGLHRGLLDALNTRFGIVPNEMVDQIGAINRPDVLENLHKEAILCPDIGSFSEQMPSSAG</sequence>
<protein>
    <submittedName>
        <fullName evidence="1">Uncharacterized protein</fullName>
    </submittedName>
</protein>
<gene>
    <name evidence="1" type="ORF">PN36_30055</name>
</gene>
<comment type="caution">
    <text evidence="1">The sequence shown here is derived from an EMBL/GenBank/DDBJ whole genome shotgun (WGS) entry which is preliminary data.</text>
</comment>